<evidence type="ECO:0000256" key="7">
    <source>
        <dbReference type="ARBA" id="ARBA00022927"/>
    </source>
</evidence>
<dbReference type="GO" id="GO:0031992">
    <property type="term" value="F:energy transducer activity"/>
    <property type="evidence" value="ECO:0007669"/>
    <property type="project" value="TreeGrafter"/>
</dbReference>
<evidence type="ECO:0000256" key="3">
    <source>
        <dbReference type="ARBA" id="ARBA00022448"/>
    </source>
</evidence>
<dbReference type="EMBL" id="RWIS01000001">
    <property type="protein sequence ID" value="RSK37420.1"/>
    <property type="molecule type" value="Genomic_DNA"/>
</dbReference>
<accession>A0A3R9M582</accession>
<gene>
    <name evidence="11" type="ORF">EI290_01855</name>
</gene>
<reference evidence="11 12" key="1">
    <citation type="submission" date="2018-12" db="EMBL/GenBank/DDBJ databases">
        <authorList>
            <person name="Feng G."/>
            <person name="Zhu H."/>
        </authorList>
    </citation>
    <scope>NUCLEOTIDE SEQUENCE [LARGE SCALE GENOMIC DNA]</scope>
    <source>
        <strain evidence="11 12">9PBR-2</strain>
    </source>
</reference>
<keyword evidence="9" id="KW-0472">Membrane</keyword>
<dbReference type="GO" id="GO:0015031">
    <property type="term" value="P:protein transport"/>
    <property type="evidence" value="ECO:0007669"/>
    <property type="project" value="UniProtKB-KW"/>
</dbReference>
<keyword evidence="5" id="KW-0997">Cell inner membrane</keyword>
<evidence type="ECO:0000256" key="5">
    <source>
        <dbReference type="ARBA" id="ARBA00022519"/>
    </source>
</evidence>
<dbReference type="GO" id="GO:0055085">
    <property type="term" value="P:transmembrane transport"/>
    <property type="evidence" value="ECO:0007669"/>
    <property type="project" value="InterPro"/>
</dbReference>
<evidence type="ECO:0000313" key="11">
    <source>
        <dbReference type="EMBL" id="RSK37420.1"/>
    </source>
</evidence>
<dbReference type="PANTHER" id="PTHR33446">
    <property type="entry name" value="PROTEIN TONB-RELATED"/>
    <property type="match status" value="1"/>
</dbReference>
<dbReference type="OrthoDB" id="1039448at2"/>
<dbReference type="PANTHER" id="PTHR33446:SF2">
    <property type="entry name" value="PROTEIN TONB"/>
    <property type="match status" value="1"/>
</dbReference>
<comment type="similarity">
    <text evidence="2">Belongs to the TonB family.</text>
</comment>
<evidence type="ECO:0000256" key="6">
    <source>
        <dbReference type="ARBA" id="ARBA00022692"/>
    </source>
</evidence>
<evidence type="ECO:0000256" key="8">
    <source>
        <dbReference type="ARBA" id="ARBA00022989"/>
    </source>
</evidence>
<keyword evidence="7" id="KW-0653">Protein transport</keyword>
<sequence>MLPLPILNIRLQACAEDWQQMTPTEQGHYCGSCRRTVLDFTQATQSDLEAAFLHSPDGRVCGRFRAEQLAPAQPAPLPRRVALRPRLRRFLVALLLVCGLGLSAREAVGQVRKVAQTTSTNKPAQACLQQLPGETEEIPDKSTLASTESAASAPLPFLGSVKQMPVFKGGMEALMKFIAANFHRPAEAPATLAGKVFVRFQITETGAVRDVQVAKGLHPALDAEAVRVVKLLDGKFTPGQQNKRPVAVGYTIPFTFQSTSTTLPVSRKRK</sequence>
<comment type="caution">
    <text evidence="11">The sequence shown here is derived from an EMBL/GenBank/DDBJ whole genome shotgun (WGS) entry which is preliminary data.</text>
</comment>
<feature type="domain" description="TonB C-terminal" evidence="10">
    <location>
        <begin position="192"/>
        <end position="257"/>
    </location>
</feature>
<dbReference type="Gene3D" id="3.30.1150.10">
    <property type="match status" value="1"/>
</dbReference>
<organism evidence="11 12">
    <name type="scientific">Hymenobacter metallilatus</name>
    <dbReference type="NCBI Taxonomy" id="2493666"/>
    <lineage>
        <taxon>Bacteria</taxon>
        <taxon>Pseudomonadati</taxon>
        <taxon>Bacteroidota</taxon>
        <taxon>Cytophagia</taxon>
        <taxon>Cytophagales</taxon>
        <taxon>Hymenobacteraceae</taxon>
        <taxon>Hymenobacter</taxon>
    </lineage>
</organism>
<comment type="subcellular location">
    <subcellularLocation>
        <location evidence="1">Cell inner membrane</location>
        <topology evidence="1">Single-pass membrane protein</topology>
        <orientation evidence="1">Periplasmic side</orientation>
    </subcellularLocation>
</comment>
<dbReference type="AlphaFoldDB" id="A0A3R9M582"/>
<evidence type="ECO:0000256" key="4">
    <source>
        <dbReference type="ARBA" id="ARBA00022475"/>
    </source>
</evidence>
<keyword evidence="6" id="KW-0812">Transmembrane</keyword>
<evidence type="ECO:0000256" key="1">
    <source>
        <dbReference type="ARBA" id="ARBA00004383"/>
    </source>
</evidence>
<dbReference type="RefSeq" id="WP_125426087.1">
    <property type="nucleotide sequence ID" value="NZ_RWIS01000001.1"/>
</dbReference>
<evidence type="ECO:0000256" key="9">
    <source>
        <dbReference type="ARBA" id="ARBA00023136"/>
    </source>
</evidence>
<protein>
    <submittedName>
        <fullName evidence="11">Energy transducer TonB</fullName>
    </submittedName>
</protein>
<dbReference type="SUPFAM" id="SSF74653">
    <property type="entry name" value="TolA/TonB C-terminal domain"/>
    <property type="match status" value="1"/>
</dbReference>
<proteinExistence type="inferred from homology"/>
<dbReference type="NCBIfam" id="TIGR01352">
    <property type="entry name" value="tonB_Cterm"/>
    <property type="match status" value="1"/>
</dbReference>
<keyword evidence="4" id="KW-1003">Cell membrane</keyword>
<evidence type="ECO:0000313" key="12">
    <source>
        <dbReference type="Proteomes" id="UP000280066"/>
    </source>
</evidence>
<keyword evidence="12" id="KW-1185">Reference proteome</keyword>
<keyword evidence="8" id="KW-1133">Transmembrane helix</keyword>
<evidence type="ECO:0000259" key="10">
    <source>
        <dbReference type="Pfam" id="PF03544"/>
    </source>
</evidence>
<name>A0A3R9M582_9BACT</name>
<evidence type="ECO:0000256" key="2">
    <source>
        <dbReference type="ARBA" id="ARBA00006555"/>
    </source>
</evidence>
<dbReference type="Proteomes" id="UP000280066">
    <property type="component" value="Unassembled WGS sequence"/>
</dbReference>
<dbReference type="InterPro" id="IPR006260">
    <property type="entry name" value="TonB/TolA_C"/>
</dbReference>
<dbReference type="Pfam" id="PF03544">
    <property type="entry name" value="TonB_C"/>
    <property type="match status" value="1"/>
</dbReference>
<keyword evidence="3" id="KW-0813">Transport</keyword>
<dbReference type="GO" id="GO:0098797">
    <property type="term" value="C:plasma membrane protein complex"/>
    <property type="evidence" value="ECO:0007669"/>
    <property type="project" value="TreeGrafter"/>
</dbReference>
<dbReference type="InterPro" id="IPR037682">
    <property type="entry name" value="TonB_C"/>
</dbReference>
<dbReference type="InterPro" id="IPR051045">
    <property type="entry name" value="TonB-dependent_transducer"/>
</dbReference>